<dbReference type="CDD" id="cd05260">
    <property type="entry name" value="GDP_MD_SDR_e"/>
    <property type="match status" value="1"/>
</dbReference>
<dbReference type="Gene3D" id="3.40.50.720">
    <property type="entry name" value="NAD(P)-binding Rossmann-like Domain"/>
    <property type="match status" value="1"/>
</dbReference>
<accession>A0ABV1H6N8</accession>
<gene>
    <name evidence="2" type="ORF">WMO37_10055</name>
</gene>
<sequence>MKALIIGGGGFVGPYLVNHLHDDLGYEVAVTKTAKEQLALSNAVVYDCDILNKSEITDVLETVRPDYIFHLAAQSSVSVSWKNPALTIDVNIKGAVNMLDAVRELDYKPRVLLIGSGEEYGHIRQEECPIIEDTVLRPGNIYAATKSCQNMLGSIYAAAYHMDVMMVRAFNHIGPNQTPLFVVADFCKQVAEIEKGIKDPVMYVGNLSAKRDFTDVRDVVRAYALLVQKGKAGETYNIGTGHALAIQEILDRIISLSDKKIEVRVDAQRLRPVDVPIIEPDISKVHDCTGWKPQIPLEQTLRETLEYWRAQDLCQK</sequence>
<evidence type="ECO:0000313" key="2">
    <source>
        <dbReference type="EMBL" id="MEQ2555346.1"/>
    </source>
</evidence>
<dbReference type="Pfam" id="PF16363">
    <property type="entry name" value="GDP_Man_Dehyd"/>
    <property type="match status" value="1"/>
</dbReference>
<dbReference type="Proteomes" id="UP001546774">
    <property type="component" value="Unassembled WGS sequence"/>
</dbReference>
<dbReference type="InterPro" id="IPR016040">
    <property type="entry name" value="NAD(P)-bd_dom"/>
</dbReference>
<dbReference type="EMBL" id="JBBMFS010000008">
    <property type="protein sequence ID" value="MEQ2555346.1"/>
    <property type="molecule type" value="Genomic_DNA"/>
</dbReference>
<dbReference type="PANTHER" id="PTHR43000">
    <property type="entry name" value="DTDP-D-GLUCOSE 4,6-DEHYDRATASE-RELATED"/>
    <property type="match status" value="1"/>
</dbReference>
<feature type="domain" description="NAD(P)-binding" evidence="1">
    <location>
        <begin position="4"/>
        <end position="304"/>
    </location>
</feature>
<organism evidence="2 3">
    <name type="scientific">Lachnospira intestinalis</name>
    <dbReference type="NCBI Taxonomy" id="3133158"/>
    <lineage>
        <taxon>Bacteria</taxon>
        <taxon>Bacillati</taxon>
        <taxon>Bacillota</taxon>
        <taxon>Clostridia</taxon>
        <taxon>Lachnospirales</taxon>
        <taxon>Lachnospiraceae</taxon>
        <taxon>Lachnospira</taxon>
    </lineage>
</organism>
<dbReference type="InterPro" id="IPR036291">
    <property type="entry name" value="NAD(P)-bd_dom_sf"/>
</dbReference>
<dbReference type="Gene3D" id="3.90.25.10">
    <property type="entry name" value="UDP-galactose 4-epimerase, domain 1"/>
    <property type="match status" value="1"/>
</dbReference>
<proteinExistence type="predicted"/>
<keyword evidence="3" id="KW-1185">Reference proteome</keyword>
<evidence type="ECO:0000259" key="1">
    <source>
        <dbReference type="Pfam" id="PF16363"/>
    </source>
</evidence>
<reference evidence="2" key="1">
    <citation type="submission" date="2024-03" db="EMBL/GenBank/DDBJ databases">
        <title>Human intestinal bacterial collection.</title>
        <authorList>
            <person name="Pauvert C."/>
            <person name="Hitch T.C.A."/>
            <person name="Clavel T."/>
        </authorList>
    </citation>
    <scope>NUCLEOTIDE SEQUENCE [LARGE SCALE GENOMIC DNA]</scope>
    <source>
        <strain evidence="2">CLA-AA-H89B</strain>
    </source>
</reference>
<evidence type="ECO:0000313" key="3">
    <source>
        <dbReference type="Proteomes" id="UP001546774"/>
    </source>
</evidence>
<dbReference type="SUPFAM" id="SSF51735">
    <property type="entry name" value="NAD(P)-binding Rossmann-fold domains"/>
    <property type="match status" value="1"/>
</dbReference>
<comment type="caution">
    <text evidence="2">The sequence shown here is derived from an EMBL/GenBank/DDBJ whole genome shotgun (WGS) entry which is preliminary data.</text>
</comment>
<protein>
    <submittedName>
        <fullName evidence="2">GDP-mannose 4,6-dehydratase</fullName>
    </submittedName>
</protein>
<name>A0ABV1H6N8_9FIRM</name>